<dbReference type="Proteomes" id="UP000265520">
    <property type="component" value="Unassembled WGS sequence"/>
</dbReference>
<protein>
    <submittedName>
        <fullName evidence="1">Endonuclease/exonuclease/phosphatase family protein</fullName>
    </submittedName>
</protein>
<dbReference type="GO" id="GO:0004519">
    <property type="term" value="F:endonuclease activity"/>
    <property type="evidence" value="ECO:0007669"/>
    <property type="project" value="UniProtKB-KW"/>
</dbReference>
<evidence type="ECO:0000313" key="2">
    <source>
        <dbReference type="Proteomes" id="UP000265520"/>
    </source>
</evidence>
<dbReference type="Gene3D" id="3.60.10.10">
    <property type="entry name" value="Endonuclease/exonuclease/phosphatase"/>
    <property type="match status" value="1"/>
</dbReference>
<organism evidence="1 2">
    <name type="scientific">Trifolium medium</name>
    <dbReference type="NCBI Taxonomy" id="97028"/>
    <lineage>
        <taxon>Eukaryota</taxon>
        <taxon>Viridiplantae</taxon>
        <taxon>Streptophyta</taxon>
        <taxon>Embryophyta</taxon>
        <taxon>Tracheophyta</taxon>
        <taxon>Spermatophyta</taxon>
        <taxon>Magnoliopsida</taxon>
        <taxon>eudicotyledons</taxon>
        <taxon>Gunneridae</taxon>
        <taxon>Pentapetalae</taxon>
        <taxon>rosids</taxon>
        <taxon>fabids</taxon>
        <taxon>Fabales</taxon>
        <taxon>Fabaceae</taxon>
        <taxon>Papilionoideae</taxon>
        <taxon>50 kb inversion clade</taxon>
        <taxon>NPAAA clade</taxon>
        <taxon>Hologalegina</taxon>
        <taxon>IRL clade</taxon>
        <taxon>Trifolieae</taxon>
        <taxon>Trifolium</taxon>
    </lineage>
</organism>
<dbReference type="SUPFAM" id="SSF56219">
    <property type="entry name" value="DNase I-like"/>
    <property type="match status" value="1"/>
</dbReference>
<dbReference type="EMBL" id="LXQA010013499">
    <property type="protein sequence ID" value="MCH88105.1"/>
    <property type="molecule type" value="Genomic_DNA"/>
</dbReference>
<keyword evidence="2" id="KW-1185">Reference proteome</keyword>
<proteinExistence type="predicted"/>
<keyword evidence="1" id="KW-0269">Exonuclease</keyword>
<dbReference type="GO" id="GO:0004527">
    <property type="term" value="F:exonuclease activity"/>
    <property type="evidence" value="ECO:0007669"/>
    <property type="project" value="UniProtKB-KW"/>
</dbReference>
<comment type="caution">
    <text evidence="1">The sequence shown here is derived from an EMBL/GenBank/DDBJ whole genome shotgun (WGS) entry which is preliminary data.</text>
</comment>
<evidence type="ECO:0000313" key="1">
    <source>
        <dbReference type="EMBL" id="MCH88105.1"/>
    </source>
</evidence>
<gene>
    <name evidence="1" type="ORF">A2U01_0008986</name>
</gene>
<accession>A0A392MLZ1</accession>
<keyword evidence="1" id="KW-0540">Nuclease</keyword>
<keyword evidence="1" id="KW-0378">Hydrolase</keyword>
<reference evidence="1 2" key="1">
    <citation type="journal article" date="2018" name="Front. Plant Sci.">
        <title>Red Clover (Trifolium pratense) and Zigzag Clover (T. medium) - A Picture of Genomic Similarities and Differences.</title>
        <authorList>
            <person name="Dluhosova J."/>
            <person name="Istvanek J."/>
            <person name="Nedelnik J."/>
            <person name="Repkova J."/>
        </authorList>
    </citation>
    <scope>NUCLEOTIDE SEQUENCE [LARGE SCALE GENOMIC DNA]</scope>
    <source>
        <strain evidence="2">cv. 10/8</strain>
        <tissue evidence="1">Leaf</tissue>
    </source>
</reference>
<dbReference type="InterPro" id="IPR036691">
    <property type="entry name" value="Endo/exonu/phosph_ase_sf"/>
</dbReference>
<sequence>MGFMEYKNLASTDVCIRPMKLWADLTRLHSPFIGPWIFVGDFNAVLGDHEKRGKRLPPKLSCEDFLLWTNANQLTHLTTIGVHFTWANGRAGNEFVVLRLDLAIWIVLLSLGTYVTDGITA</sequence>
<keyword evidence="1" id="KW-0255">Endonuclease</keyword>
<name>A0A392MLZ1_9FABA</name>
<dbReference type="AlphaFoldDB" id="A0A392MLZ1"/>